<dbReference type="EMBL" id="FOCM01000001">
    <property type="protein sequence ID" value="SEM67261.1"/>
    <property type="molecule type" value="Genomic_DNA"/>
</dbReference>
<dbReference type="OrthoDB" id="5242510at2"/>
<dbReference type="InterPro" id="IPR021848">
    <property type="entry name" value="HODM_asu-like"/>
</dbReference>
<dbReference type="RefSeq" id="WP_091842970.1">
    <property type="nucleotide sequence ID" value="NZ_FOCM01000001.1"/>
</dbReference>
<organism evidence="1 2">
    <name type="scientific">Palleronia pelagia</name>
    <dbReference type="NCBI Taxonomy" id="387096"/>
    <lineage>
        <taxon>Bacteria</taxon>
        <taxon>Pseudomonadati</taxon>
        <taxon>Pseudomonadota</taxon>
        <taxon>Alphaproteobacteria</taxon>
        <taxon>Rhodobacterales</taxon>
        <taxon>Roseobacteraceae</taxon>
        <taxon>Palleronia</taxon>
    </lineage>
</organism>
<accession>A0A1H8A9J8</accession>
<dbReference type="Proteomes" id="UP000199372">
    <property type="component" value="Unassembled WGS sequence"/>
</dbReference>
<dbReference type="Pfam" id="PF11927">
    <property type="entry name" value="HODM_asu-like"/>
    <property type="match status" value="1"/>
</dbReference>
<protein>
    <recommendedName>
        <fullName evidence="3">DUF3445 domain-containing protein</fullName>
    </recommendedName>
</protein>
<evidence type="ECO:0000313" key="1">
    <source>
        <dbReference type="EMBL" id="SEM67261.1"/>
    </source>
</evidence>
<gene>
    <name evidence="1" type="ORF">SAMN04488011_10169</name>
</gene>
<reference evidence="2" key="1">
    <citation type="submission" date="2016-10" db="EMBL/GenBank/DDBJ databases">
        <authorList>
            <person name="Varghese N."/>
            <person name="Submissions S."/>
        </authorList>
    </citation>
    <scope>NUCLEOTIDE SEQUENCE [LARGE SCALE GENOMIC DNA]</scope>
    <source>
        <strain evidence="2">DSM 26893</strain>
    </source>
</reference>
<dbReference type="AlphaFoldDB" id="A0A1H8A9J8"/>
<sequence>MSNGVLLQRLPDDAVAHPLPGTRPIDPDDWLRVDEAYAAQMALRDSLLDDRPHLVRDVLPDGRAAAREALALVVDHLSRRSDFEVTQDTVRRPDGRRVSLNDDNPLGTIGRLVQEDLCILAPSPEGHRLVGAVLCFPSAWTLAQKMGRTLDALHGPVPDYQGDVARRVQRLFDGVRPDRPLVRHNLLHHDSDALFNPRLEFSQTPRGPGDSRFKRVERQVILRLPETGLVGFSIHTYLVAAAGG</sequence>
<evidence type="ECO:0000313" key="2">
    <source>
        <dbReference type="Proteomes" id="UP000199372"/>
    </source>
</evidence>
<evidence type="ECO:0008006" key="3">
    <source>
        <dbReference type="Google" id="ProtNLM"/>
    </source>
</evidence>
<proteinExistence type="predicted"/>
<keyword evidence="2" id="KW-1185">Reference proteome</keyword>
<name>A0A1H8A9J8_9RHOB</name>